<organism evidence="4 5">
    <name type="scientific">Plutella xylostella</name>
    <name type="common">Diamondback moth</name>
    <name type="synonym">Plutella maculipennis</name>
    <dbReference type="NCBI Taxonomy" id="51655"/>
    <lineage>
        <taxon>Eukaryota</taxon>
        <taxon>Metazoa</taxon>
        <taxon>Ecdysozoa</taxon>
        <taxon>Arthropoda</taxon>
        <taxon>Hexapoda</taxon>
        <taxon>Insecta</taxon>
        <taxon>Pterygota</taxon>
        <taxon>Neoptera</taxon>
        <taxon>Endopterygota</taxon>
        <taxon>Lepidoptera</taxon>
        <taxon>Glossata</taxon>
        <taxon>Ditrysia</taxon>
        <taxon>Yponomeutoidea</taxon>
        <taxon>Plutellidae</taxon>
        <taxon>Plutella</taxon>
    </lineage>
</organism>
<protein>
    <recommendedName>
        <fullName evidence="3">DUF4795 domain-containing protein</fullName>
    </recommendedName>
</protein>
<dbReference type="Pfam" id="PF16043">
    <property type="entry name" value="DUF4795"/>
    <property type="match status" value="1"/>
</dbReference>
<feature type="region of interest" description="Disordered" evidence="2">
    <location>
        <begin position="326"/>
        <end position="350"/>
    </location>
</feature>
<feature type="coiled-coil region" evidence="1">
    <location>
        <begin position="62"/>
        <end position="89"/>
    </location>
</feature>
<evidence type="ECO:0000313" key="4">
    <source>
        <dbReference type="EMBL" id="KAG7301927.1"/>
    </source>
</evidence>
<proteinExistence type="predicted"/>
<keyword evidence="5" id="KW-1185">Reference proteome</keyword>
<name>A0ABQ7Q9L3_PLUXY</name>
<comment type="caution">
    <text evidence="4">The sequence shown here is derived from an EMBL/GenBank/DDBJ whole genome shotgun (WGS) entry which is preliminary data.</text>
</comment>
<reference evidence="4 5" key="1">
    <citation type="submission" date="2021-06" db="EMBL/GenBank/DDBJ databases">
        <title>A haploid diamondback moth (Plutella xylostella L.) genome assembly resolves 31 chromosomes and identifies a diamide resistance mutation.</title>
        <authorList>
            <person name="Ward C.M."/>
            <person name="Perry K.D."/>
            <person name="Baker G."/>
            <person name="Powis K."/>
            <person name="Heckel D.G."/>
            <person name="Baxter S.W."/>
        </authorList>
    </citation>
    <scope>NUCLEOTIDE SEQUENCE [LARGE SCALE GENOMIC DNA]</scope>
    <source>
        <strain evidence="4 5">LV</strain>
        <tissue evidence="4">Single pupa</tissue>
    </source>
</reference>
<evidence type="ECO:0000256" key="1">
    <source>
        <dbReference type="SAM" id="Coils"/>
    </source>
</evidence>
<gene>
    <name evidence="4" type="ORF">JYU34_013345</name>
</gene>
<keyword evidence="1" id="KW-0175">Coiled coil</keyword>
<dbReference type="Proteomes" id="UP000823941">
    <property type="component" value="Chromosome 18"/>
</dbReference>
<evidence type="ECO:0000313" key="5">
    <source>
        <dbReference type="Proteomes" id="UP000823941"/>
    </source>
</evidence>
<accession>A0ABQ7Q9L3</accession>
<sequence>MQEELNKGLAVFLGPVPNAETVAVLELTDRYNGLMSQTEAVIFDNAVQTETQNRLTESYGELNEVINILREEKADREEVQDALRDKASKALLQGMMMERDFQRAKELLEGRLDKCFDKFQRQGEVWEEALADLKEELDTKALVLLLTRLREEAVQRLRSLDDAIQCLALAVGEPYAALITKELNLGAACATCQGPAKMRVSEPTYDLPPLQPEFKPPQGPAVEDPGLCIRGVLTARPPDPRTHSCLRWAGGSHTLLTRAVARQRAPDLPPQPPYRRYEAYGDDGKMYRMQEECQPCEECLVVSAPTAADGAGDQADNAEVNLNCETEQCKQEDDDKKAGNDNERKSGTPN</sequence>
<feature type="compositionally biased region" description="Basic and acidic residues" evidence="2">
    <location>
        <begin position="327"/>
        <end position="350"/>
    </location>
</feature>
<evidence type="ECO:0000259" key="3">
    <source>
        <dbReference type="Pfam" id="PF16043"/>
    </source>
</evidence>
<dbReference type="EMBL" id="JAHIBW010000018">
    <property type="protein sequence ID" value="KAG7301927.1"/>
    <property type="molecule type" value="Genomic_DNA"/>
</dbReference>
<evidence type="ECO:0000256" key="2">
    <source>
        <dbReference type="SAM" id="MobiDB-lite"/>
    </source>
</evidence>
<feature type="domain" description="DUF4795" evidence="3">
    <location>
        <begin position="26"/>
        <end position="207"/>
    </location>
</feature>
<dbReference type="InterPro" id="IPR032013">
    <property type="entry name" value="DUF4795"/>
</dbReference>